<dbReference type="InterPro" id="IPR004827">
    <property type="entry name" value="bZIP"/>
</dbReference>
<evidence type="ECO:0000256" key="3">
    <source>
        <dbReference type="ARBA" id="ARBA00022692"/>
    </source>
</evidence>
<dbReference type="Pfam" id="PF00170">
    <property type="entry name" value="bZIP_1"/>
    <property type="match status" value="1"/>
</dbReference>
<evidence type="ECO:0000256" key="8">
    <source>
        <dbReference type="ARBA" id="ARBA00023125"/>
    </source>
</evidence>
<evidence type="ECO:0000313" key="16">
    <source>
        <dbReference type="Ensembl" id="ENSLLEP00000002419.1"/>
    </source>
</evidence>
<dbReference type="SUPFAM" id="SSF57959">
    <property type="entry name" value="Leucine zipper domain"/>
    <property type="match status" value="1"/>
</dbReference>
<dbReference type="Ensembl" id="ENSLLET00000002523.1">
    <property type="protein sequence ID" value="ENSLLEP00000002419.1"/>
    <property type="gene ID" value="ENSLLEG00000001568.1"/>
</dbReference>
<keyword evidence="6" id="KW-1133">Transmembrane helix</keyword>
<dbReference type="PANTHER" id="PTHR45996:SF4">
    <property type="entry name" value="CYCLIC AMP-RESPONSIVE ELEMENT-BINDING PROTEIN 3"/>
    <property type="match status" value="1"/>
</dbReference>
<keyword evidence="10" id="KW-0010">Activator</keyword>
<comment type="similarity">
    <text evidence="2">Belongs to the bZIP family. ATF subfamily.</text>
</comment>
<dbReference type="GO" id="GO:0005634">
    <property type="term" value="C:nucleus"/>
    <property type="evidence" value="ECO:0007669"/>
    <property type="project" value="TreeGrafter"/>
</dbReference>
<dbReference type="CDD" id="cd14689">
    <property type="entry name" value="bZIP_CREB3"/>
    <property type="match status" value="1"/>
</dbReference>
<keyword evidence="17" id="KW-1185">Reference proteome</keyword>
<feature type="domain" description="BZIP" evidence="15">
    <location>
        <begin position="34"/>
        <end position="49"/>
    </location>
</feature>
<reference evidence="16" key="2">
    <citation type="submission" date="2025-09" db="UniProtKB">
        <authorList>
            <consortium name="Ensembl"/>
        </authorList>
    </citation>
    <scope>IDENTIFICATION</scope>
</reference>
<keyword evidence="3" id="KW-0812">Transmembrane</keyword>
<evidence type="ECO:0000256" key="2">
    <source>
        <dbReference type="ARBA" id="ARBA00009050"/>
    </source>
</evidence>
<evidence type="ECO:0000313" key="17">
    <source>
        <dbReference type="Proteomes" id="UP000694569"/>
    </source>
</evidence>
<dbReference type="InterPro" id="IPR051381">
    <property type="entry name" value="CREB_ATF_subfamily"/>
</dbReference>
<keyword evidence="4" id="KW-0256">Endoplasmic reticulum</keyword>
<evidence type="ECO:0000256" key="14">
    <source>
        <dbReference type="SAM" id="Coils"/>
    </source>
</evidence>
<dbReference type="OrthoDB" id="674948at2759"/>
<dbReference type="FunFam" id="1.20.5.170:FF:000042">
    <property type="entry name" value="Cyclic AMP-responsive element-binding protein 3-like protein 3"/>
    <property type="match status" value="1"/>
</dbReference>
<dbReference type="PANTHER" id="PTHR45996">
    <property type="entry name" value="AGAP001464-PB"/>
    <property type="match status" value="1"/>
</dbReference>
<evidence type="ECO:0000256" key="9">
    <source>
        <dbReference type="ARBA" id="ARBA00023136"/>
    </source>
</evidence>
<evidence type="ECO:0000256" key="10">
    <source>
        <dbReference type="ARBA" id="ARBA00023159"/>
    </source>
</evidence>
<evidence type="ECO:0000256" key="1">
    <source>
        <dbReference type="ARBA" id="ARBA00004648"/>
    </source>
</evidence>
<protein>
    <recommendedName>
        <fullName evidence="15">BZIP domain-containing protein</fullName>
    </recommendedName>
</protein>
<keyword evidence="14" id="KW-0175">Coiled coil</keyword>
<keyword evidence="13" id="KW-0539">Nucleus</keyword>
<proteinExistence type="inferred from homology"/>
<name>A0A8C5P6X4_9ANUR</name>
<evidence type="ECO:0000256" key="4">
    <source>
        <dbReference type="ARBA" id="ARBA00022824"/>
    </source>
</evidence>
<keyword evidence="12" id="KW-0325">Glycoprotein</keyword>
<sequence length="258" mass="28506">MVTEEARLLGKEGVSLPQHLPLTKAEERALKRVRRKIRNKRSAQESRRKKKEYIDGLEKSVVTVCTAHNQELQKKVHRLQNQNMSLLQQLRNLQALLRQMGAKTSASSTCVMVSPALEGMPTLPYVPSPLSLSGAMRGGVRFVLRQVHLPAARCAGKGLQGGLKTPRCYLFGWQHVEQNAAVPRRVSAAAESPGTSLITLVFPRLDGVCRLPAAGQLLPEDPLWSRSRKALHFGGTPRDLSVHVTLPFHCSVWCFGGL</sequence>
<evidence type="ECO:0000256" key="6">
    <source>
        <dbReference type="ARBA" id="ARBA00022989"/>
    </source>
</evidence>
<accession>A0A8C5P6X4</accession>
<dbReference type="Proteomes" id="UP000694569">
    <property type="component" value="Unplaced"/>
</dbReference>
<feature type="coiled-coil region" evidence="14">
    <location>
        <begin position="69"/>
        <end position="103"/>
    </location>
</feature>
<dbReference type="AlphaFoldDB" id="A0A8C5P6X4"/>
<dbReference type="SMART" id="SM00338">
    <property type="entry name" value="BRLZ"/>
    <property type="match status" value="1"/>
</dbReference>
<dbReference type="GO" id="GO:0000981">
    <property type="term" value="F:DNA-binding transcription factor activity, RNA polymerase II-specific"/>
    <property type="evidence" value="ECO:0007669"/>
    <property type="project" value="TreeGrafter"/>
</dbReference>
<keyword evidence="11" id="KW-0804">Transcription</keyword>
<evidence type="ECO:0000259" key="15">
    <source>
        <dbReference type="PROSITE" id="PS00036"/>
    </source>
</evidence>
<evidence type="ECO:0000256" key="5">
    <source>
        <dbReference type="ARBA" id="ARBA00022968"/>
    </source>
</evidence>
<evidence type="ECO:0000256" key="7">
    <source>
        <dbReference type="ARBA" id="ARBA00023015"/>
    </source>
</evidence>
<keyword evidence="7" id="KW-0805">Transcription regulation</keyword>
<evidence type="ECO:0000256" key="13">
    <source>
        <dbReference type="ARBA" id="ARBA00023242"/>
    </source>
</evidence>
<evidence type="ECO:0000256" key="12">
    <source>
        <dbReference type="ARBA" id="ARBA00023180"/>
    </source>
</evidence>
<keyword evidence="9" id="KW-0472">Membrane</keyword>
<evidence type="ECO:0000256" key="11">
    <source>
        <dbReference type="ARBA" id="ARBA00023163"/>
    </source>
</evidence>
<comment type="subcellular location">
    <subcellularLocation>
        <location evidence="1">Endoplasmic reticulum membrane</location>
        <topology evidence="1">Single-pass type II membrane protein</topology>
    </subcellularLocation>
</comment>
<dbReference type="GO" id="GO:0005789">
    <property type="term" value="C:endoplasmic reticulum membrane"/>
    <property type="evidence" value="ECO:0007669"/>
    <property type="project" value="UniProtKB-SubCell"/>
</dbReference>
<dbReference type="PROSITE" id="PS00036">
    <property type="entry name" value="BZIP_BASIC"/>
    <property type="match status" value="1"/>
</dbReference>
<organism evidence="16 17">
    <name type="scientific">Leptobrachium leishanense</name>
    <name type="common">Leishan spiny toad</name>
    <dbReference type="NCBI Taxonomy" id="445787"/>
    <lineage>
        <taxon>Eukaryota</taxon>
        <taxon>Metazoa</taxon>
        <taxon>Chordata</taxon>
        <taxon>Craniata</taxon>
        <taxon>Vertebrata</taxon>
        <taxon>Euteleostomi</taxon>
        <taxon>Amphibia</taxon>
        <taxon>Batrachia</taxon>
        <taxon>Anura</taxon>
        <taxon>Pelobatoidea</taxon>
        <taxon>Megophryidae</taxon>
        <taxon>Leptobrachium</taxon>
    </lineage>
</organism>
<dbReference type="GO" id="GO:0000978">
    <property type="term" value="F:RNA polymerase II cis-regulatory region sequence-specific DNA binding"/>
    <property type="evidence" value="ECO:0007669"/>
    <property type="project" value="TreeGrafter"/>
</dbReference>
<dbReference type="InterPro" id="IPR046347">
    <property type="entry name" value="bZIP_sf"/>
</dbReference>
<dbReference type="GeneTree" id="ENSGT00940000160343"/>
<dbReference type="Gene3D" id="1.20.5.170">
    <property type="match status" value="1"/>
</dbReference>
<keyword evidence="8" id="KW-0238">DNA-binding</keyword>
<reference evidence="16" key="1">
    <citation type="submission" date="2025-08" db="UniProtKB">
        <authorList>
            <consortium name="Ensembl"/>
        </authorList>
    </citation>
    <scope>IDENTIFICATION</scope>
</reference>
<keyword evidence="5" id="KW-0735">Signal-anchor</keyword>